<proteinExistence type="predicted"/>
<reference evidence="1" key="2">
    <citation type="journal article" date="2021" name="Microbiome">
        <title>Successional dynamics and alternative stable states in a saline activated sludge microbial community over 9 years.</title>
        <authorList>
            <person name="Wang Y."/>
            <person name="Ye J."/>
            <person name="Ju F."/>
            <person name="Liu L."/>
            <person name="Boyd J.A."/>
            <person name="Deng Y."/>
            <person name="Parks D.H."/>
            <person name="Jiang X."/>
            <person name="Yin X."/>
            <person name="Woodcroft B.J."/>
            <person name="Tyson G.W."/>
            <person name="Hugenholtz P."/>
            <person name="Polz M.F."/>
            <person name="Zhang T."/>
        </authorList>
    </citation>
    <scope>NUCLEOTIDE SEQUENCE</scope>
    <source>
        <strain evidence="1">HKST-UBA11</strain>
    </source>
</reference>
<dbReference type="AlphaFoldDB" id="A0A955RK33"/>
<accession>A0A955RK33</accession>
<comment type="caution">
    <text evidence="1">The sequence shown here is derived from an EMBL/GenBank/DDBJ whole genome shotgun (WGS) entry which is preliminary data.</text>
</comment>
<protein>
    <submittedName>
        <fullName evidence="1">Uncharacterized protein</fullName>
    </submittedName>
</protein>
<dbReference type="Proteomes" id="UP000754563">
    <property type="component" value="Unassembled WGS sequence"/>
</dbReference>
<reference evidence="1" key="1">
    <citation type="submission" date="2020-04" db="EMBL/GenBank/DDBJ databases">
        <authorList>
            <person name="Zhang T."/>
        </authorList>
    </citation>
    <scope>NUCLEOTIDE SEQUENCE</scope>
    <source>
        <strain evidence="1">HKST-UBA11</strain>
    </source>
</reference>
<name>A0A955RK33_9BACT</name>
<evidence type="ECO:0000313" key="2">
    <source>
        <dbReference type="Proteomes" id="UP000754563"/>
    </source>
</evidence>
<gene>
    <name evidence="1" type="ORF">KC717_02330</name>
</gene>
<sequence>MNPNEKDQNVLSFMMQLVQQKHGDEVEYDFLQTEANKLYDTFGDNLVDYFEPMLTEEQKKQFDSMIDSNAQQDSILEFLMSAIPELDVKIQQVLINFRDSYLSSDS</sequence>
<evidence type="ECO:0000313" key="1">
    <source>
        <dbReference type="EMBL" id="MCA9385464.1"/>
    </source>
</evidence>
<organism evidence="1 2">
    <name type="scientific">Candidatus Dojkabacteria bacterium</name>
    <dbReference type="NCBI Taxonomy" id="2099670"/>
    <lineage>
        <taxon>Bacteria</taxon>
        <taxon>Candidatus Dojkabacteria</taxon>
    </lineage>
</organism>
<dbReference type="EMBL" id="JAGQLH010000021">
    <property type="protein sequence ID" value="MCA9385464.1"/>
    <property type="molecule type" value="Genomic_DNA"/>
</dbReference>